<dbReference type="InterPro" id="IPR036046">
    <property type="entry name" value="Acylphosphatase-like_dom_sf"/>
</dbReference>
<dbReference type="InterPro" id="IPR017968">
    <property type="entry name" value="Acylphosphatase_CS"/>
</dbReference>
<evidence type="ECO:0000256" key="3">
    <source>
        <dbReference type="ARBA" id="ARBA00015991"/>
    </source>
</evidence>
<comment type="similarity">
    <text evidence="1 6">Belongs to the acylphosphatase family.</text>
</comment>
<dbReference type="EC" id="3.6.1.7" evidence="2 5"/>
<feature type="compositionally biased region" description="Gly residues" evidence="7">
    <location>
        <begin position="91"/>
        <end position="101"/>
    </location>
</feature>
<evidence type="ECO:0000256" key="7">
    <source>
        <dbReference type="SAM" id="MobiDB-lite"/>
    </source>
</evidence>
<proteinExistence type="inferred from homology"/>
<dbReference type="PROSITE" id="PS00150">
    <property type="entry name" value="ACYLPHOSPHATASE_1"/>
    <property type="match status" value="1"/>
</dbReference>
<evidence type="ECO:0000256" key="1">
    <source>
        <dbReference type="ARBA" id="ARBA00005614"/>
    </source>
</evidence>
<reference evidence="10 12" key="3">
    <citation type="submission" date="2019-06" db="EMBL/GenBank/DDBJ databases">
        <title>Whole genome shotgun sequence of Corynebacterium variabile NBRC 15286.</title>
        <authorList>
            <person name="Hosoyama A."/>
            <person name="Uohara A."/>
            <person name="Ohji S."/>
            <person name="Ichikawa N."/>
        </authorList>
    </citation>
    <scope>NUCLEOTIDE SEQUENCE [LARGE SCALE GENOMIC DNA]</scope>
    <source>
        <strain evidence="10 12">NBRC 15286</strain>
    </source>
</reference>
<evidence type="ECO:0000259" key="8">
    <source>
        <dbReference type="PROSITE" id="PS51160"/>
    </source>
</evidence>
<dbReference type="AlphaFoldDB" id="A0A0X2NN69"/>
<dbReference type="PANTHER" id="PTHR47268">
    <property type="entry name" value="ACYLPHOSPHATASE"/>
    <property type="match status" value="1"/>
</dbReference>
<evidence type="ECO:0000256" key="4">
    <source>
        <dbReference type="ARBA" id="ARBA00047645"/>
    </source>
</evidence>
<gene>
    <name evidence="10" type="primary">acyP</name>
    <name evidence="10" type="ORF">CVA01_18520</name>
    <name evidence="9" type="ORF">CVAR292_02278</name>
</gene>
<reference evidence="9" key="1">
    <citation type="submission" date="2015-11" db="EMBL/GenBank/DDBJ databases">
        <authorList>
            <person name="Zhang Y."/>
            <person name="Guo Z."/>
        </authorList>
    </citation>
    <scope>NUCLEOTIDE SEQUENCE [LARGE SCALE GENOMIC DNA]</scope>
    <source>
        <strain evidence="9">Mu292</strain>
    </source>
</reference>
<dbReference type="Gene3D" id="3.30.70.100">
    <property type="match status" value="1"/>
</dbReference>
<sequence length="101" mass="10776">MSDTEPADLAASPVRLTAWVHGHVQGVGFRWATRTKALDFGLVGFASNYPDGRVLVVAEGREDATDALLAWLRSGDTPGRVDTVVDSVTGPRGGYDGFDTR</sequence>
<name>A0A0X2NN69_9CORY</name>
<dbReference type="EMBL" id="FAUH01000016">
    <property type="protein sequence ID" value="CUU66925.1"/>
    <property type="molecule type" value="Genomic_DNA"/>
</dbReference>
<dbReference type="PANTHER" id="PTHR47268:SF4">
    <property type="entry name" value="ACYLPHOSPHATASE"/>
    <property type="match status" value="1"/>
</dbReference>
<accession>A0A0X2NN69</accession>
<evidence type="ECO:0000313" key="12">
    <source>
        <dbReference type="Proteomes" id="UP000319986"/>
    </source>
</evidence>
<evidence type="ECO:0000256" key="2">
    <source>
        <dbReference type="ARBA" id="ARBA00012150"/>
    </source>
</evidence>
<dbReference type="Proteomes" id="UP000319986">
    <property type="component" value="Unassembled WGS sequence"/>
</dbReference>
<dbReference type="RefSeq" id="WP_014010242.1">
    <property type="nucleotide sequence ID" value="NZ_BJNT01000014.1"/>
</dbReference>
<feature type="active site" evidence="5">
    <location>
        <position position="48"/>
    </location>
</feature>
<dbReference type="Pfam" id="PF00708">
    <property type="entry name" value="Acylphosphatase"/>
    <property type="match status" value="1"/>
</dbReference>
<evidence type="ECO:0000256" key="5">
    <source>
        <dbReference type="PROSITE-ProRule" id="PRU00520"/>
    </source>
</evidence>
<organism evidence="9 11">
    <name type="scientific">Corynebacterium variabile</name>
    <dbReference type="NCBI Taxonomy" id="1727"/>
    <lineage>
        <taxon>Bacteria</taxon>
        <taxon>Bacillati</taxon>
        <taxon>Actinomycetota</taxon>
        <taxon>Actinomycetes</taxon>
        <taxon>Mycobacteriales</taxon>
        <taxon>Corynebacteriaceae</taxon>
        <taxon>Corynebacterium</taxon>
    </lineage>
</organism>
<feature type="active site" evidence="5">
    <location>
        <position position="30"/>
    </location>
</feature>
<feature type="domain" description="Acylphosphatase-like" evidence="8">
    <location>
        <begin position="15"/>
        <end position="101"/>
    </location>
</feature>
<dbReference type="OMA" id="TAWVHGY"/>
<evidence type="ECO:0000313" key="11">
    <source>
        <dbReference type="Proteomes" id="UP000182498"/>
    </source>
</evidence>
<comment type="catalytic activity">
    <reaction evidence="4 5">
        <text>an acyl phosphate + H2O = a carboxylate + phosphate + H(+)</text>
        <dbReference type="Rhea" id="RHEA:14965"/>
        <dbReference type="ChEBI" id="CHEBI:15377"/>
        <dbReference type="ChEBI" id="CHEBI:15378"/>
        <dbReference type="ChEBI" id="CHEBI:29067"/>
        <dbReference type="ChEBI" id="CHEBI:43474"/>
        <dbReference type="ChEBI" id="CHEBI:59918"/>
        <dbReference type="EC" id="3.6.1.7"/>
    </reaction>
</comment>
<reference evidence="11" key="2">
    <citation type="submission" date="2015-11" db="EMBL/GenBank/DDBJ databases">
        <authorList>
            <person name="Dugat-Bony E."/>
        </authorList>
    </citation>
    <scope>NUCLEOTIDE SEQUENCE [LARGE SCALE GENOMIC DNA]</scope>
    <source>
        <strain evidence="11">Mu292</strain>
    </source>
</reference>
<dbReference type="InterPro" id="IPR020456">
    <property type="entry name" value="Acylphosphatase"/>
</dbReference>
<dbReference type="Proteomes" id="UP000182498">
    <property type="component" value="Unassembled WGS sequence"/>
</dbReference>
<dbReference type="SUPFAM" id="SSF54975">
    <property type="entry name" value="Acylphosphatase/BLUF domain-like"/>
    <property type="match status" value="1"/>
</dbReference>
<keyword evidence="5 9" id="KW-0378">Hydrolase</keyword>
<dbReference type="GeneID" id="82887985"/>
<dbReference type="InterPro" id="IPR001792">
    <property type="entry name" value="Acylphosphatase-like_dom"/>
</dbReference>
<dbReference type="GO" id="GO:0003998">
    <property type="term" value="F:acylphosphatase activity"/>
    <property type="evidence" value="ECO:0007669"/>
    <property type="project" value="UniProtKB-EC"/>
</dbReference>
<dbReference type="NCBIfam" id="NF010997">
    <property type="entry name" value="PRK14422.1"/>
    <property type="match status" value="1"/>
</dbReference>
<evidence type="ECO:0000256" key="6">
    <source>
        <dbReference type="RuleBase" id="RU004168"/>
    </source>
</evidence>
<evidence type="ECO:0000313" key="9">
    <source>
        <dbReference type="EMBL" id="CUU66925.1"/>
    </source>
</evidence>
<dbReference type="OrthoDB" id="3182027at2"/>
<keyword evidence="11" id="KW-1185">Reference proteome</keyword>
<evidence type="ECO:0000313" key="10">
    <source>
        <dbReference type="EMBL" id="GEC86538.1"/>
    </source>
</evidence>
<feature type="region of interest" description="Disordered" evidence="7">
    <location>
        <begin position="82"/>
        <end position="101"/>
    </location>
</feature>
<protein>
    <recommendedName>
        <fullName evidence="3 5">acylphosphatase</fullName>
        <ecNumber evidence="2 5">3.6.1.7</ecNumber>
    </recommendedName>
</protein>
<dbReference type="EMBL" id="BJNT01000014">
    <property type="protein sequence ID" value="GEC86538.1"/>
    <property type="molecule type" value="Genomic_DNA"/>
</dbReference>
<dbReference type="PROSITE" id="PS51160">
    <property type="entry name" value="ACYLPHOSPHATASE_3"/>
    <property type="match status" value="1"/>
</dbReference>